<dbReference type="Pfam" id="PF00057">
    <property type="entry name" value="Ldl_recept_a"/>
    <property type="match status" value="3"/>
</dbReference>
<evidence type="ECO:0000256" key="8">
    <source>
        <dbReference type="ARBA" id="ARBA00023180"/>
    </source>
</evidence>
<keyword evidence="7 9" id="KW-1015">Disulfide bond</keyword>
<dbReference type="OrthoDB" id="9990982at2759"/>
<evidence type="ECO:0000313" key="12">
    <source>
        <dbReference type="Proteomes" id="UP000792457"/>
    </source>
</evidence>
<keyword evidence="8" id="KW-0325">Glycoprotein</keyword>
<feature type="compositionally biased region" description="Polar residues" evidence="10">
    <location>
        <begin position="61"/>
        <end position="74"/>
    </location>
</feature>
<dbReference type="GO" id="GO:0016192">
    <property type="term" value="P:vesicle-mediated transport"/>
    <property type="evidence" value="ECO:0007669"/>
    <property type="project" value="UniProtKB-ARBA"/>
</dbReference>
<keyword evidence="6" id="KW-0472">Membrane</keyword>
<feature type="disulfide bond" evidence="9">
    <location>
        <begin position="36"/>
        <end position="54"/>
    </location>
</feature>
<feature type="disulfide bond" evidence="9">
    <location>
        <begin position="48"/>
        <end position="63"/>
    </location>
</feature>
<dbReference type="Proteomes" id="UP000792457">
    <property type="component" value="Unassembled WGS sequence"/>
</dbReference>
<evidence type="ECO:0000256" key="2">
    <source>
        <dbReference type="ARBA" id="ARBA00004308"/>
    </source>
</evidence>
<reference evidence="11" key="1">
    <citation type="submission" date="2013-04" db="EMBL/GenBank/DDBJ databases">
        <authorList>
            <person name="Qu J."/>
            <person name="Murali S.C."/>
            <person name="Bandaranaike D."/>
            <person name="Bellair M."/>
            <person name="Blankenburg K."/>
            <person name="Chao H."/>
            <person name="Dinh H."/>
            <person name="Doddapaneni H."/>
            <person name="Downs B."/>
            <person name="Dugan-Rocha S."/>
            <person name="Elkadiri S."/>
            <person name="Gnanaolivu R.D."/>
            <person name="Hernandez B."/>
            <person name="Javaid M."/>
            <person name="Jayaseelan J.C."/>
            <person name="Lee S."/>
            <person name="Li M."/>
            <person name="Ming W."/>
            <person name="Munidasa M."/>
            <person name="Muniz J."/>
            <person name="Nguyen L."/>
            <person name="Ongeri F."/>
            <person name="Osuji N."/>
            <person name="Pu L.-L."/>
            <person name="Puazo M."/>
            <person name="Qu C."/>
            <person name="Quiroz J."/>
            <person name="Raj R."/>
            <person name="Weissenberger G."/>
            <person name="Xin Y."/>
            <person name="Zou X."/>
            <person name="Han Y."/>
            <person name="Richards S."/>
            <person name="Worley K."/>
            <person name="Muzny D."/>
            <person name="Gibbs R."/>
        </authorList>
    </citation>
    <scope>NUCLEOTIDE SEQUENCE</scope>
    <source>
        <strain evidence="11">Sampled in the wild</strain>
    </source>
</reference>
<evidence type="ECO:0000256" key="7">
    <source>
        <dbReference type="ARBA" id="ARBA00023157"/>
    </source>
</evidence>
<dbReference type="EMBL" id="KZ308752">
    <property type="protein sequence ID" value="KAG8233904.1"/>
    <property type="molecule type" value="Genomic_DNA"/>
</dbReference>
<evidence type="ECO:0000313" key="11">
    <source>
        <dbReference type="EMBL" id="KAG8233904.1"/>
    </source>
</evidence>
<gene>
    <name evidence="11" type="ORF">J437_LFUL005232</name>
</gene>
<evidence type="ECO:0000256" key="9">
    <source>
        <dbReference type="PROSITE-ProRule" id="PRU00124"/>
    </source>
</evidence>
<feature type="disulfide bond" evidence="9">
    <location>
        <begin position="93"/>
        <end position="105"/>
    </location>
</feature>
<protein>
    <submittedName>
        <fullName evidence="11">Uncharacterized protein</fullName>
    </submittedName>
</protein>
<evidence type="ECO:0000256" key="5">
    <source>
        <dbReference type="ARBA" id="ARBA00022989"/>
    </source>
</evidence>
<evidence type="ECO:0000256" key="1">
    <source>
        <dbReference type="ARBA" id="ARBA00004167"/>
    </source>
</evidence>
<dbReference type="InterPro" id="IPR002172">
    <property type="entry name" value="LDrepeatLR_classA_rpt"/>
</dbReference>
<dbReference type="PROSITE" id="PS50068">
    <property type="entry name" value="LDLRA_2"/>
    <property type="match status" value="3"/>
</dbReference>
<comment type="subcellular location">
    <subcellularLocation>
        <location evidence="2">Endomembrane system</location>
    </subcellularLocation>
    <subcellularLocation>
        <location evidence="1">Membrane</location>
        <topology evidence="1">Single-pass membrane protein</topology>
    </subcellularLocation>
</comment>
<dbReference type="PROSITE" id="PS01209">
    <property type="entry name" value="LDLRA_1"/>
    <property type="match status" value="1"/>
</dbReference>
<dbReference type="PANTHER" id="PTHR24270:SF61">
    <property type="entry name" value="EGF-LIKE DOMAIN-CONTAINING PROTEIN"/>
    <property type="match status" value="1"/>
</dbReference>
<dbReference type="SMART" id="SM00192">
    <property type="entry name" value="LDLa"/>
    <property type="match status" value="3"/>
</dbReference>
<comment type="caution">
    <text evidence="9">Lacks conserved residue(s) required for the propagation of feature annotation.</text>
</comment>
<keyword evidence="12" id="KW-1185">Reference proteome</keyword>
<proteinExistence type="predicted"/>
<keyword evidence="5" id="KW-1133">Transmembrane helix</keyword>
<feature type="region of interest" description="Disordered" evidence="10">
    <location>
        <begin position="60"/>
        <end position="93"/>
    </location>
</feature>
<dbReference type="FunFam" id="4.10.400.10:FF:000065">
    <property type="entry name" value="Transmembrane protease serine 7"/>
    <property type="match status" value="1"/>
</dbReference>
<dbReference type="Gene3D" id="4.10.400.10">
    <property type="entry name" value="Low-density Lipoprotein Receptor"/>
    <property type="match status" value="2"/>
</dbReference>
<evidence type="ECO:0000256" key="3">
    <source>
        <dbReference type="ARBA" id="ARBA00022692"/>
    </source>
</evidence>
<dbReference type="AlphaFoldDB" id="A0A8K0KER0"/>
<accession>A0A8K0KER0</accession>
<evidence type="ECO:0000256" key="4">
    <source>
        <dbReference type="ARBA" id="ARBA00022737"/>
    </source>
</evidence>
<dbReference type="PANTHER" id="PTHR24270">
    <property type="entry name" value="LOW-DENSITY LIPOPROTEIN RECEPTOR-RELATED"/>
    <property type="match status" value="1"/>
</dbReference>
<evidence type="ECO:0000256" key="6">
    <source>
        <dbReference type="ARBA" id="ARBA00023136"/>
    </source>
</evidence>
<evidence type="ECO:0000256" key="10">
    <source>
        <dbReference type="SAM" id="MobiDB-lite"/>
    </source>
</evidence>
<dbReference type="GO" id="GO:0012505">
    <property type="term" value="C:endomembrane system"/>
    <property type="evidence" value="ECO:0007669"/>
    <property type="project" value="UniProtKB-SubCell"/>
</dbReference>
<organism evidence="11 12">
    <name type="scientific">Ladona fulva</name>
    <name type="common">Scarce chaser dragonfly</name>
    <name type="synonym">Libellula fulva</name>
    <dbReference type="NCBI Taxonomy" id="123851"/>
    <lineage>
        <taxon>Eukaryota</taxon>
        <taxon>Metazoa</taxon>
        <taxon>Ecdysozoa</taxon>
        <taxon>Arthropoda</taxon>
        <taxon>Hexapoda</taxon>
        <taxon>Insecta</taxon>
        <taxon>Pterygota</taxon>
        <taxon>Palaeoptera</taxon>
        <taxon>Odonata</taxon>
        <taxon>Epiprocta</taxon>
        <taxon>Anisoptera</taxon>
        <taxon>Libelluloidea</taxon>
        <taxon>Libellulidae</taxon>
        <taxon>Ladona</taxon>
    </lineage>
</organism>
<dbReference type="Gene3D" id="4.10.1220.10">
    <property type="entry name" value="EGF-type module"/>
    <property type="match status" value="1"/>
</dbReference>
<dbReference type="InterPro" id="IPR050685">
    <property type="entry name" value="LDLR"/>
</dbReference>
<feature type="disulfide bond" evidence="9">
    <location>
        <begin position="100"/>
        <end position="118"/>
    </location>
</feature>
<dbReference type="PRINTS" id="PR00261">
    <property type="entry name" value="LDLRECEPTOR"/>
</dbReference>
<dbReference type="InterPro" id="IPR023415">
    <property type="entry name" value="LDLR_class-A_CS"/>
</dbReference>
<feature type="disulfide bond" evidence="9">
    <location>
        <begin position="112"/>
        <end position="127"/>
    </location>
</feature>
<keyword evidence="4" id="KW-0677">Repeat</keyword>
<dbReference type="GO" id="GO:0005886">
    <property type="term" value="C:plasma membrane"/>
    <property type="evidence" value="ECO:0007669"/>
    <property type="project" value="TreeGrafter"/>
</dbReference>
<feature type="disulfide bond" evidence="9">
    <location>
        <begin position="9"/>
        <end position="24"/>
    </location>
</feature>
<dbReference type="CDD" id="cd00112">
    <property type="entry name" value="LDLa"/>
    <property type="match status" value="3"/>
</dbReference>
<dbReference type="InterPro" id="IPR036055">
    <property type="entry name" value="LDL_receptor-like_sf"/>
</dbReference>
<comment type="caution">
    <text evidence="11">The sequence shown here is derived from an EMBL/GenBank/DDBJ whole genome shotgun (WGS) entry which is preliminary data.</text>
</comment>
<dbReference type="SUPFAM" id="SSF57424">
    <property type="entry name" value="LDL receptor-like module"/>
    <property type="match status" value="3"/>
</dbReference>
<keyword evidence="3" id="KW-0812">Transmembrane</keyword>
<sequence length="133" mass="14774">LCIPTDYFCDGDDDCRDNSDEKDCQVICEQSSQFFCDLDLCLPLSDHCDGVADCIDESDEANCTSNNTTNGRGNDSSKEGPRRSHKPARQRPCEEHEWRCKDGACIRKDFWCDGHEDCLDGSDEAACGGTVMC</sequence>
<reference evidence="11" key="2">
    <citation type="submission" date="2017-10" db="EMBL/GenBank/DDBJ databases">
        <title>Ladona fulva Genome sequencing and assembly.</title>
        <authorList>
            <person name="Murali S."/>
            <person name="Richards S."/>
            <person name="Bandaranaike D."/>
            <person name="Bellair M."/>
            <person name="Blankenburg K."/>
            <person name="Chao H."/>
            <person name="Dinh H."/>
            <person name="Doddapaneni H."/>
            <person name="Dugan-Rocha S."/>
            <person name="Elkadiri S."/>
            <person name="Gnanaolivu R."/>
            <person name="Hernandez B."/>
            <person name="Skinner E."/>
            <person name="Javaid M."/>
            <person name="Lee S."/>
            <person name="Li M."/>
            <person name="Ming W."/>
            <person name="Munidasa M."/>
            <person name="Muniz J."/>
            <person name="Nguyen L."/>
            <person name="Hughes D."/>
            <person name="Osuji N."/>
            <person name="Pu L.-L."/>
            <person name="Puazo M."/>
            <person name="Qu C."/>
            <person name="Quiroz J."/>
            <person name="Raj R."/>
            <person name="Weissenberger G."/>
            <person name="Xin Y."/>
            <person name="Zou X."/>
            <person name="Han Y."/>
            <person name="Worley K."/>
            <person name="Muzny D."/>
            <person name="Gibbs R."/>
        </authorList>
    </citation>
    <scope>NUCLEOTIDE SEQUENCE</scope>
    <source>
        <strain evidence="11">Sampled in the wild</strain>
    </source>
</reference>
<feature type="non-terminal residue" evidence="11">
    <location>
        <position position="1"/>
    </location>
</feature>
<name>A0A8K0KER0_LADFU</name>